<dbReference type="RefSeq" id="WP_160425963.1">
    <property type="nucleotide sequence ID" value="NZ_WSTA01000068.1"/>
</dbReference>
<evidence type="ECO:0000256" key="3">
    <source>
        <dbReference type="ARBA" id="ARBA00022692"/>
    </source>
</evidence>
<dbReference type="Gene3D" id="3.30.700.10">
    <property type="entry name" value="Glycoprotein, Type 4 Pilin"/>
    <property type="match status" value="1"/>
</dbReference>
<dbReference type="InterPro" id="IPR012902">
    <property type="entry name" value="N_methyl_site"/>
</dbReference>
<evidence type="ECO:0000256" key="1">
    <source>
        <dbReference type="ARBA" id="ARBA00004167"/>
    </source>
</evidence>
<evidence type="ECO:0000256" key="5">
    <source>
        <dbReference type="ARBA" id="ARBA00023136"/>
    </source>
</evidence>
<accession>A0A6I4P788</accession>
<evidence type="ECO:0000256" key="2">
    <source>
        <dbReference type="ARBA" id="ARBA00022481"/>
    </source>
</evidence>
<proteinExistence type="predicted"/>
<dbReference type="PANTHER" id="PTHR30093">
    <property type="entry name" value="GENERAL SECRETION PATHWAY PROTEIN G"/>
    <property type="match status" value="1"/>
</dbReference>
<dbReference type="EMBL" id="WSTA01000068">
    <property type="protein sequence ID" value="MWB99587.1"/>
    <property type="molecule type" value="Genomic_DNA"/>
</dbReference>
<dbReference type="InterPro" id="IPR045584">
    <property type="entry name" value="Pilin-like"/>
</dbReference>
<protein>
    <submittedName>
        <fullName evidence="7">Prepilin-type N-terminal cleavage/methylation domain-containing protein</fullName>
    </submittedName>
</protein>
<feature type="transmembrane region" description="Helical" evidence="6">
    <location>
        <begin position="21"/>
        <end position="47"/>
    </location>
</feature>
<dbReference type="AlphaFoldDB" id="A0A6I4P788"/>
<dbReference type="PANTHER" id="PTHR30093:SF44">
    <property type="entry name" value="TYPE II SECRETION SYSTEM CORE PROTEIN G"/>
    <property type="match status" value="1"/>
</dbReference>
<gene>
    <name evidence="7" type="ORF">GB864_13635</name>
</gene>
<dbReference type="Pfam" id="PF07963">
    <property type="entry name" value="N_methyl"/>
    <property type="match status" value="1"/>
</dbReference>
<keyword evidence="4 6" id="KW-1133">Transmembrane helix</keyword>
<keyword evidence="8" id="KW-1185">Reference proteome</keyword>
<dbReference type="PROSITE" id="PS00409">
    <property type="entry name" value="PROKAR_NTER_METHYL"/>
    <property type="match status" value="1"/>
</dbReference>
<evidence type="ECO:0000256" key="4">
    <source>
        <dbReference type="ARBA" id="ARBA00022989"/>
    </source>
</evidence>
<dbReference type="GO" id="GO:0016020">
    <property type="term" value="C:membrane"/>
    <property type="evidence" value="ECO:0007669"/>
    <property type="project" value="UniProtKB-SubCell"/>
</dbReference>
<evidence type="ECO:0000313" key="7">
    <source>
        <dbReference type="EMBL" id="MWB99587.1"/>
    </source>
</evidence>
<keyword evidence="5 6" id="KW-0472">Membrane</keyword>
<dbReference type="PRINTS" id="PR00813">
    <property type="entry name" value="BCTERIALGSPG"/>
</dbReference>
<comment type="caution">
    <text evidence="7">The sequence shown here is derived from an EMBL/GenBank/DDBJ whole genome shotgun (WGS) entry which is preliminary data.</text>
</comment>
<dbReference type="GO" id="GO:0015628">
    <property type="term" value="P:protein secretion by the type II secretion system"/>
    <property type="evidence" value="ECO:0007669"/>
    <property type="project" value="InterPro"/>
</dbReference>
<keyword evidence="2" id="KW-0488">Methylation</keyword>
<organism evidence="7 8">
    <name type="scientific">Agromyces seonyuensis</name>
    <dbReference type="NCBI Taxonomy" id="2662446"/>
    <lineage>
        <taxon>Bacteria</taxon>
        <taxon>Bacillati</taxon>
        <taxon>Actinomycetota</taxon>
        <taxon>Actinomycetes</taxon>
        <taxon>Micrococcales</taxon>
        <taxon>Microbacteriaceae</taxon>
        <taxon>Agromyces</taxon>
    </lineage>
</organism>
<dbReference type="NCBIfam" id="TIGR02532">
    <property type="entry name" value="IV_pilin_GFxxxE"/>
    <property type="match status" value="1"/>
</dbReference>
<dbReference type="InterPro" id="IPR000983">
    <property type="entry name" value="Bac_GSPG_pilin"/>
</dbReference>
<keyword evidence="3 6" id="KW-0812">Transmembrane</keyword>
<dbReference type="SUPFAM" id="SSF54523">
    <property type="entry name" value="Pili subunits"/>
    <property type="match status" value="1"/>
</dbReference>
<dbReference type="Proteomes" id="UP000438182">
    <property type="component" value="Unassembled WGS sequence"/>
</dbReference>
<evidence type="ECO:0000313" key="8">
    <source>
        <dbReference type="Proteomes" id="UP000438182"/>
    </source>
</evidence>
<name>A0A6I4P788_9MICO</name>
<reference evidence="7 8" key="1">
    <citation type="submission" date="2019-12" db="EMBL/GenBank/DDBJ databases">
        <authorList>
            <person name="Kim Y.S."/>
        </authorList>
    </citation>
    <scope>NUCLEOTIDE SEQUENCE [LARGE SCALE GENOMIC DNA]</scope>
    <source>
        <strain evidence="7 8">MMS17-SY077</strain>
    </source>
</reference>
<dbReference type="GO" id="GO:0015627">
    <property type="term" value="C:type II protein secretion system complex"/>
    <property type="evidence" value="ECO:0007669"/>
    <property type="project" value="InterPro"/>
</dbReference>
<comment type="subcellular location">
    <subcellularLocation>
        <location evidence="1">Membrane</location>
        <topology evidence="1">Single-pass membrane protein</topology>
    </subcellularLocation>
</comment>
<evidence type="ECO:0000256" key="6">
    <source>
        <dbReference type="SAM" id="Phobius"/>
    </source>
</evidence>
<sequence>MIKRILESLATRRDELKQNDKGFTLVELLVVVIIIGVLAAIAIPVYIGIQNGARESATQSDLTNAKTAISAYYAQNPNVAAASVPALTATAMTDLGASKSADTTSLTPHITSSSKYCVDGVSSTSKAFKVTASGGVVAGTCATGTDY</sequence>